<evidence type="ECO:0000313" key="3">
    <source>
        <dbReference type="Proteomes" id="UP000247555"/>
    </source>
</evidence>
<proteinExistence type="predicted"/>
<organism evidence="2 3">
    <name type="scientific">Rivihabitans pingtungensis</name>
    <dbReference type="NCBI Taxonomy" id="1054498"/>
    <lineage>
        <taxon>Bacteria</taxon>
        <taxon>Pseudomonadati</taxon>
        <taxon>Pseudomonadota</taxon>
        <taxon>Betaproteobacteria</taxon>
        <taxon>Neisseriales</taxon>
        <taxon>Aquaspirillaceae</taxon>
        <taxon>Rivihabitans</taxon>
    </lineage>
</organism>
<keyword evidence="3" id="KW-1185">Reference proteome</keyword>
<name>A0A318KTH9_9NEIS</name>
<feature type="transmembrane region" description="Helical" evidence="1">
    <location>
        <begin position="20"/>
        <end position="39"/>
    </location>
</feature>
<comment type="caution">
    <text evidence="2">The sequence shown here is derived from an EMBL/GenBank/DDBJ whole genome shotgun (WGS) entry which is preliminary data.</text>
</comment>
<dbReference type="AlphaFoldDB" id="A0A318KTH9"/>
<dbReference type="RefSeq" id="WP_110390228.1">
    <property type="nucleotide sequence ID" value="NZ_QJKI01000005.1"/>
</dbReference>
<keyword evidence="1" id="KW-0812">Transmembrane</keyword>
<dbReference type="Proteomes" id="UP000247555">
    <property type="component" value="Unassembled WGS sequence"/>
</dbReference>
<dbReference type="Pfam" id="PF11026">
    <property type="entry name" value="DUF2721"/>
    <property type="match status" value="1"/>
</dbReference>
<accession>A0A318KTH9</accession>
<keyword evidence="1" id="KW-0472">Membrane</keyword>
<feature type="transmembrane region" description="Helical" evidence="1">
    <location>
        <begin position="76"/>
        <end position="98"/>
    </location>
</feature>
<dbReference type="OrthoDB" id="5465259at2"/>
<reference evidence="2 3" key="1">
    <citation type="submission" date="2018-05" db="EMBL/GenBank/DDBJ databases">
        <title>Genomic Encyclopedia of Type Strains, Phase IV (KMG-IV): sequencing the most valuable type-strain genomes for metagenomic binning, comparative biology and taxonomic classification.</title>
        <authorList>
            <person name="Goeker M."/>
        </authorList>
    </citation>
    <scope>NUCLEOTIDE SEQUENCE [LARGE SCALE GENOMIC DNA]</scope>
    <source>
        <strain evidence="2 3">DSM 29661</strain>
    </source>
</reference>
<sequence>MELTSAIPTLAHAIQQSVAPVFLLTGVGSLLGVLVNRLGRIVDRYRQLRSLPAEQIIPHRAEMALLQRRSRLIHFAIRYSTLCALLICVVISLLFIGVELGSELSPLIAALFVCGMLSLIASLVCFLKEISLATWRLEAAFDADLRQDTPPPPDGQS</sequence>
<evidence type="ECO:0000313" key="2">
    <source>
        <dbReference type="EMBL" id="PXX79942.1"/>
    </source>
</evidence>
<dbReference type="InterPro" id="IPR021279">
    <property type="entry name" value="DUF2721"/>
</dbReference>
<keyword evidence="1" id="KW-1133">Transmembrane helix</keyword>
<feature type="transmembrane region" description="Helical" evidence="1">
    <location>
        <begin position="104"/>
        <end position="127"/>
    </location>
</feature>
<gene>
    <name evidence="2" type="ORF">DFR34_105146</name>
</gene>
<protein>
    <submittedName>
        <fullName evidence="2">Uncharacterized protein DUF2721</fullName>
    </submittedName>
</protein>
<dbReference type="EMBL" id="QJKI01000005">
    <property type="protein sequence ID" value="PXX79942.1"/>
    <property type="molecule type" value="Genomic_DNA"/>
</dbReference>
<evidence type="ECO:0000256" key="1">
    <source>
        <dbReference type="SAM" id="Phobius"/>
    </source>
</evidence>